<sequence length="101" mass="11183">MAREATKKGARETSFRALSAESFFGGLDKMTKLLAPAYVPLTTTVEEEDDLFEDQDESGVEDEAESPLPPLPPSPSKKKAPRESINLLRFDLSVDELNKKI</sequence>
<evidence type="ECO:0000313" key="2">
    <source>
        <dbReference type="EMBL" id="KAF7502033.1"/>
    </source>
</evidence>
<evidence type="ECO:0000256" key="1">
    <source>
        <dbReference type="SAM" id="MobiDB-lite"/>
    </source>
</evidence>
<protein>
    <submittedName>
        <fullName evidence="2">Uncharacterized protein</fullName>
    </submittedName>
</protein>
<name>A0A8H7DZ25_9EURO</name>
<dbReference type="EMBL" id="JAACFV010000469">
    <property type="protein sequence ID" value="KAF7502033.1"/>
    <property type="molecule type" value="Genomic_DNA"/>
</dbReference>
<evidence type="ECO:0000313" key="3">
    <source>
        <dbReference type="Proteomes" id="UP000606974"/>
    </source>
</evidence>
<feature type="compositionally biased region" description="Acidic residues" evidence="1">
    <location>
        <begin position="45"/>
        <end position="65"/>
    </location>
</feature>
<reference evidence="2" key="1">
    <citation type="submission" date="2020-02" db="EMBL/GenBank/DDBJ databases">
        <authorList>
            <person name="Palmer J.M."/>
        </authorList>
    </citation>
    <scope>NUCLEOTIDE SEQUENCE</scope>
    <source>
        <strain evidence="2">EPUS1.4</strain>
        <tissue evidence="2">Thallus</tissue>
    </source>
</reference>
<accession>A0A8H7DZ25</accession>
<organism evidence="2 3">
    <name type="scientific">Endocarpon pusillum</name>
    <dbReference type="NCBI Taxonomy" id="364733"/>
    <lineage>
        <taxon>Eukaryota</taxon>
        <taxon>Fungi</taxon>
        <taxon>Dikarya</taxon>
        <taxon>Ascomycota</taxon>
        <taxon>Pezizomycotina</taxon>
        <taxon>Eurotiomycetes</taxon>
        <taxon>Chaetothyriomycetidae</taxon>
        <taxon>Verrucariales</taxon>
        <taxon>Verrucariaceae</taxon>
        <taxon>Endocarpon</taxon>
    </lineage>
</organism>
<feature type="region of interest" description="Disordered" evidence="1">
    <location>
        <begin position="45"/>
        <end position="82"/>
    </location>
</feature>
<keyword evidence="3" id="KW-1185">Reference proteome</keyword>
<dbReference type="AlphaFoldDB" id="A0A8H7DZ25"/>
<comment type="caution">
    <text evidence="2">The sequence shown here is derived from an EMBL/GenBank/DDBJ whole genome shotgun (WGS) entry which is preliminary data.</text>
</comment>
<gene>
    <name evidence="2" type="ORF">GJ744_008483</name>
</gene>
<dbReference type="Proteomes" id="UP000606974">
    <property type="component" value="Unassembled WGS sequence"/>
</dbReference>
<proteinExistence type="predicted"/>